<comment type="caution">
    <text evidence="1">The sequence shown here is derived from an EMBL/GenBank/DDBJ whole genome shotgun (WGS) entry which is preliminary data.</text>
</comment>
<proteinExistence type="predicted"/>
<protein>
    <submittedName>
        <fullName evidence="1">Uncharacterized protein</fullName>
    </submittedName>
</protein>
<dbReference type="AlphaFoldDB" id="A0A7X4VYV6"/>
<keyword evidence="2" id="KW-1185">Reference proteome</keyword>
<accession>A0A7X4VYV6</accession>
<name>A0A7X4VYV6_9GAMM</name>
<gene>
    <name evidence="1" type="ORF">GRB80_01875</name>
</gene>
<dbReference type="EMBL" id="WUTS01000001">
    <property type="protein sequence ID" value="NAW11588.1"/>
    <property type="molecule type" value="Genomic_DNA"/>
</dbReference>
<evidence type="ECO:0000313" key="1">
    <source>
        <dbReference type="EMBL" id="NAW11588.1"/>
    </source>
</evidence>
<reference evidence="1 2" key="1">
    <citation type="submission" date="2019-12" db="EMBL/GenBank/DDBJ databases">
        <title>Draft genome sequencing of Halomonas icarensis D1-1.</title>
        <authorList>
            <person name="Pandiyan K."/>
            <person name="Kushwaha P."/>
            <person name="Gowdham M."/>
            <person name="Chakdar H."/>
            <person name="Singh A."/>
            <person name="Kumar M."/>
            <person name="Saxena A.K."/>
        </authorList>
    </citation>
    <scope>NUCLEOTIDE SEQUENCE [LARGE SCALE GENOMIC DNA]</scope>
    <source>
        <strain evidence="1 2">D1-1</strain>
    </source>
</reference>
<dbReference type="Proteomes" id="UP000448235">
    <property type="component" value="Unassembled WGS sequence"/>
</dbReference>
<sequence length="71" mass="7656">MSRRLTRPLGLAILIILWLASFPVASSGLFIDIEQSAVTPLYRHGINLSHQTAGGSIYGNSRARFIANSGT</sequence>
<organism evidence="1 2">
    <name type="scientific">Halomonas icarae</name>
    <dbReference type="NCBI Taxonomy" id="2691040"/>
    <lineage>
        <taxon>Bacteria</taxon>
        <taxon>Pseudomonadati</taxon>
        <taxon>Pseudomonadota</taxon>
        <taxon>Gammaproteobacteria</taxon>
        <taxon>Oceanospirillales</taxon>
        <taxon>Halomonadaceae</taxon>
        <taxon>Halomonas</taxon>
    </lineage>
</organism>
<evidence type="ECO:0000313" key="2">
    <source>
        <dbReference type="Proteomes" id="UP000448235"/>
    </source>
</evidence>
<dbReference type="RefSeq" id="WP_161422356.1">
    <property type="nucleotide sequence ID" value="NZ_JARWMY010000014.1"/>
</dbReference>